<evidence type="ECO:0000259" key="4">
    <source>
        <dbReference type="PROSITE" id="PS51462"/>
    </source>
</evidence>
<dbReference type="InterPro" id="IPR020476">
    <property type="entry name" value="Nudix_hydrolase"/>
</dbReference>
<evidence type="ECO:0000256" key="2">
    <source>
        <dbReference type="ARBA" id="ARBA00022801"/>
    </source>
</evidence>
<dbReference type="InterPro" id="IPR020084">
    <property type="entry name" value="NUDIX_hydrolase_CS"/>
</dbReference>
<dbReference type="CDD" id="cd02883">
    <property type="entry name" value="NUDIX_Hydrolase"/>
    <property type="match status" value="1"/>
</dbReference>
<sequence length="161" mass="18301">MASTLKIDESWYHRTTQVKDRTSAGGVIVRLKQGQIHVAVAQEVGGQWALPKGGVERGESLLQAAIREVREETGLTEIVSLGKLGVKERYGLKKGIWITQHFFLFITRQVSGVPTDPRHTQGVRWFELSQFPDLFWPEQTALVRESAQTIQERVRAYTSRR</sequence>
<dbReference type="PROSITE" id="PS51462">
    <property type="entry name" value="NUDIX"/>
    <property type="match status" value="1"/>
</dbReference>
<evidence type="ECO:0000313" key="6">
    <source>
        <dbReference type="Proteomes" id="UP000321306"/>
    </source>
</evidence>
<comment type="caution">
    <text evidence="5">The sequence shown here is derived from an EMBL/GenBank/DDBJ whole genome shotgun (WGS) entry which is preliminary data.</text>
</comment>
<dbReference type="AlphaFoldDB" id="A0A511MZA5"/>
<dbReference type="InterPro" id="IPR015797">
    <property type="entry name" value="NUDIX_hydrolase-like_dom_sf"/>
</dbReference>
<accession>A0A511MZA5</accession>
<dbReference type="RefSeq" id="WP_146883702.1">
    <property type="nucleotide sequence ID" value="NZ_BJXB01000005.1"/>
</dbReference>
<evidence type="ECO:0000256" key="3">
    <source>
        <dbReference type="RuleBase" id="RU003476"/>
    </source>
</evidence>
<dbReference type="EMBL" id="BJXB01000005">
    <property type="protein sequence ID" value="GEM45960.1"/>
    <property type="molecule type" value="Genomic_DNA"/>
</dbReference>
<dbReference type="GO" id="GO:0016787">
    <property type="term" value="F:hydrolase activity"/>
    <property type="evidence" value="ECO:0007669"/>
    <property type="project" value="UniProtKB-KW"/>
</dbReference>
<dbReference type="InterPro" id="IPR000086">
    <property type="entry name" value="NUDIX_hydrolase_dom"/>
</dbReference>
<comment type="similarity">
    <text evidence="3">Belongs to the Nudix hydrolase family.</text>
</comment>
<name>A0A511MZA5_DEIC1</name>
<gene>
    <name evidence="5" type="ORF">DC3_15950</name>
</gene>
<dbReference type="Gene3D" id="3.90.79.10">
    <property type="entry name" value="Nucleoside Triphosphate Pyrophosphohydrolase"/>
    <property type="match status" value="1"/>
</dbReference>
<dbReference type="PROSITE" id="PS50096">
    <property type="entry name" value="IQ"/>
    <property type="match status" value="1"/>
</dbReference>
<dbReference type="PROSITE" id="PS00893">
    <property type="entry name" value="NUDIX_BOX"/>
    <property type="match status" value="1"/>
</dbReference>
<feature type="domain" description="Nudix hydrolase" evidence="4">
    <location>
        <begin position="20"/>
        <end position="148"/>
    </location>
</feature>
<dbReference type="PANTHER" id="PTHR43046:SF16">
    <property type="entry name" value="ADP-RIBOSE PYROPHOSPHATASE YJHB-RELATED"/>
    <property type="match status" value="1"/>
</dbReference>
<dbReference type="SUPFAM" id="SSF55811">
    <property type="entry name" value="Nudix"/>
    <property type="match status" value="1"/>
</dbReference>
<dbReference type="Pfam" id="PF00293">
    <property type="entry name" value="NUDIX"/>
    <property type="match status" value="1"/>
</dbReference>
<proteinExistence type="inferred from homology"/>
<comment type="cofactor">
    <cofactor evidence="1">
        <name>Mg(2+)</name>
        <dbReference type="ChEBI" id="CHEBI:18420"/>
    </cofactor>
</comment>
<protein>
    <recommendedName>
        <fullName evidence="4">Nudix hydrolase domain-containing protein</fullName>
    </recommendedName>
</protein>
<reference evidence="5 6" key="1">
    <citation type="submission" date="2019-07" db="EMBL/GenBank/DDBJ databases">
        <title>Whole genome shotgun sequence of Deinococcus cellulosilyticus NBRC 106333.</title>
        <authorList>
            <person name="Hosoyama A."/>
            <person name="Uohara A."/>
            <person name="Ohji S."/>
            <person name="Ichikawa N."/>
        </authorList>
    </citation>
    <scope>NUCLEOTIDE SEQUENCE [LARGE SCALE GENOMIC DNA]</scope>
    <source>
        <strain evidence="5 6">NBRC 106333</strain>
    </source>
</reference>
<dbReference type="PANTHER" id="PTHR43046">
    <property type="entry name" value="GDP-MANNOSE MANNOSYL HYDROLASE"/>
    <property type="match status" value="1"/>
</dbReference>
<dbReference type="OrthoDB" id="9816040at2"/>
<keyword evidence="6" id="KW-1185">Reference proteome</keyword>
<organism evidence="5 6">
    <name type="scientific">Deinococcus cellulosilyticus (strain DSM 18568 / NBRC 106333 / KACC 11606 / 5516J-15)</name>
    <dbReference type="NCBI Taxonomy" id="1223518"/>
    <lineage>
        <taxon>Bacteria</taxon>
        <taxon>Thermotogati</taxon>
        <taxon>Deinococcota</taxon>
        <taxon>Deinococci</taxon>
        <taxon>Deinococcales</taxon>
        <taxon>Deinococcaceae</taxon>
        <taxon>Deinococcus</taxon>
    </lineage>
</organism>
<dbReference type="Proteomes" id="UP000321306">
    <property type="component" value="Unassembled WGS sequence"/>
</dbReference>
<keyword evidence="2 3" id="KW-0378">Hydrolase</keyword>
<evidence type="ECO:0000313" key="5">
    <source>
        <dbReference type="EMBL" id="GEM45960.1"/>
    </source>
</evidence>
<evidence type="ECO:0000256" key="1">
    <source>
        <dbReference type="ARBA" id="ARBA00001946"/>
    </source>
</evidence>
<dbReference type="PRINTS" id="PR00502">
    <property type="entry name" value="NUDIXFAMILY"/>
</dbReference>